<evidence type="ECO:0000313" key="2">
    <source>
        <dbReference type="EMBL" id="MDQ0382711.1"/>
    </source>
</evidence>
<proteinExistence type="predicted"/>
<organism evidence="2 3">
    <name type="scientific">Amycolatopsis thermophila</name>
    <dbReference type="NCBI Taxonomy" id="206084"/>
    <lineage>
        <taxon>Bacteria</taxon>
        <taxon>Bacillati</taxon>
        <taxon>Actinomycetota</taxon>
        <taxon>Actinomycetes</taxon>
        <taxon>Pseudonocardiales</taxon>
        <taxon>Pseudonocardiaceae</taxon>
        <taxon>Amycolatopsis</taxon>
    </lineage>
</organism>
<comment type="caution">
    <text evidence="2">The sequence shown here is derived from an EMBL/GenBank/DDBJ whole genome shotgun (WGS) entry which is preliminary data.</text>
</comment>
<feature type="domain" description="SnoaL-like" evidence="1">
    <location>
        <begin position="5"/>
        <end position="131"/>
    </location>
</feature>
<reference evidence="2 3" key="1">
    <citation type="submission" date="2023-07" db="EMBL/GenBank/DDBJ databases">
        <title>Sequencing the genomes of 1000 actinobacteria strains.</title>
        <authorList>
            <person name="Klenk H.-P."/>
        </authorList>
    </citation>
    <scope>NUCLEOTIDE SEQUENCE [LARGE SCALE GENOMIC DNA]</scope>
    <source>
        <strain evidence="2 3">DSM 45805</strain>
    </source>
</reference>
<evidence type="ECO:0000313" key="3">
    <source>
        <dbReference type="Proteomes" id="UP001229651"/>
    </source>
</evidence>
<dbReference type="InterPro" id="IPR032710">
    <property type="entry name" value="NTF2-like_dom_sf"/>
</dbReference>
<dbReference type="CDD" id="cd00531">
    <property type="entry name" value="NTF2_like"/>
    <property type="match status" value="1"/>
</dbReference>
<evidence type="ECO:0000259" key="1">
    <source>
        <dbReference type="Pfam" id="PF13577"/>
    </source>
</evidence>
<dbReference type="Pfam" id="PF13577">
    <property type="entry name" value="SnoaL_4"/>
    <property type="match status" value="1"/>
</dbReference>
<dbReference type="RefSeq" id="WP_306998122.1">
    <property type="nucleotide sequence ID" value="NZ_JAUSUT010000001.1"/>
</dbReference>
<dbReference type="InterPro" id="IPR037401">
    <property type="entry name" value="SnoaL-like"/>
</dbReference>
<keyword evidence="3" id="KW-1185">Reference proteome</keyword>
<name>A0ABU0F545_9PSEU</name>
<protein>
    <recommendedName>
        <fullName evidence="1">SnoaL-like domain-containing protein</fullName>
    </recommendedName>
</protein>
<dbReference type="Gene3D" id="3.10.450.50">
    <property type="match status" value="1"/>
</dbReference>
<accession>A0ABU0F545</accession>
<sequence length="142" mass="15516">MMAGTVQDELEITRLLARYNRYFDRGRAHDAAELFVADGVLDGVEGVQSGKAAISSYMASFWTNEAWSAAHGGQHLMSNVDIEFTSRDSAEVFSSLAFVAPAGQGWTILFAGSNSDQVVRTPEGWRFAVRRIRVGPAENEGK</sequence>
<dbReference type="SUPFAM" id="SSF54427">
    <property type="entry name" value="NTF2-like"/>
    <property type="match status" value="1"/>
</dbReference>
<gene>
    <name evidence="2" type="ORF">FB470_006705</name>
</gene>
<dbReference type="Proteomes" id="UP001229651">
    <property type="component" value="Unassembled WGS sequence"/>
</dbReference>
<dbReference type="EMBL" id="JAUSUT010000001">
    <property type="protein sequence ID" value="MDQ0382711.1"/>
    <property type="molecule type" value="Genomic_DNA"/>
</dbReference>